<dbReference type="Pfam" id="PF14559">
    <property type="entry name" value="TPR_19"/>
    <property type="match status" value="1"/>
</dbReference>
<feature type="repeat" description="TPR" evidence="3">
    <location>
        <begin position="137"/>
        <end position="170"/>
    </location>
</feature>
<dbReference type="Pfam" id="PF13432">
    <property type="entry name" value="TPR_16"/>
    <property type="match status" value="2"/>
</dbReference>
<dbReference type="PANTHER" id="PTHR44943">
    <property type="entry name" value="CELLULOSE SYNTHASE OPERON PROTEIN C"/>
    <property type="match status" value="1"/>
</dbReference>
<proteinExistence type="predicted"/>
<dbReference type="Gene3D" id="1.25.40.10">
    <property type="entry name" value="Tetratricopeptide repeat domain"/>
    <property type="match status" value="5"/>
</dbReference>
<dbReference type="PROSITE" id="PS50005">
    <property type="entry name" value="TPR"/>
    <property type="match status" value="2"/>
</dbReference>
<dbReference type="InterPro" id="IPR019734">
    <property type="entry name" value="TPR_rpt"/>
</dbReference>
<dbReference type="Proteomes" id="UP000494122">
    <property type="component" value="Unassembled WGS sequence"/>
</dbReference>
<dbReference type="SMART" id="SM00028">
    <property type="entry name" value="TPR"/>
    <property type="match status" value="9"/>
</dbReference>
<dbReference type="AlphaFoldDB" id="A0A2M9H4U7"/>
<evidence type="ECO:0000256" key="3">
    <source>
        <dbReference type="PROSITE-ProRule" id="PRU00339"/>
    </source>
</evidence>
<organism evidence="4 5">
    <name type="scientific">Achromobacter ruhlandii</name>
    <dbReference type="NCBI Taxonomy" id="72557"/>
    <lineage>
        <taxon>Bacteria</taxon>
        <taxon>Pseudomonadati</taxon>
        <taxon>Pseudomonadota</taxon>
        <taxon>Betaproteobacteria</taxon>
        <taxon>Burkholderiales</taxon>
        <taxon>Alcaligenaceae</taxon>
        <taxon>Achromobacter</taxon>
    </lineage>
</organism>
<sequence length="511" mass="57007">MSNLIESILRAEDAGDTTRMLALCDQGLREQPNAAEMWALRARCHARRGAAAARDADLARALTLDPHCPDAIAVQVTARYDEGSPQAAWRLLRDACQRTSGHFGLLLAEAYLLINDGRLQDAIDCWTRAIQRRPQAGAPHCYIASNLANAGRHKEAVPYFERAIALAPDNGRFMYDAGNTYRRLGDLHRAIALFDRARAILGEENAIQHNRASCLQALGRDADAVEEWTSLLRREPDWDWPLEGKARSLHRLGRASEAAPLWQKLDALSDNGWEGRKEQAREYVRSGHPELAQEALRELDPLTSDDTQLLFVAGNAQRDQGEWEQALAYYLRGYELAPDDDFLPGNAADMLARLERYDEALPLSEVAIALDPDWLKWRRVRIDALTHLGRGPEAVADAERALQRWPDDSRLQADAVNALIAAGRHDEALAACDRLVAMDPEFRSWTLFSRGEIYGAMARHAESASAFRQAAVAYQQNGKPQYQALSLERALAAERQANAPRGLLGRLFGRK</sequence>
<dbReference type="EC" id="3.4.-.-" evidence="4"/>
<name>A0A2M9H4U7_9BURK</name>
<dbReference type="GO" id="GO:0008233">
    <property type="term" value="F:peptidase activity"/>
    <property type="evidence" value="ECO:0007669"/>
    <property type="project" value="UniProtKB-KW"/>
</dbReference>
<accession>A0A2M9H4U7</accession>
<protein>
    <submittedName>
        <fullName evidence="4">Beta-barrel assembly-enhancing protease</fullName>
        <ecNumber evidence="4">3.4.-.-</ecNumber>
    </submittedName>
</protein>
<keyword evidence="4" id="KW-0645">Protease</keyword>
<dbReference type="InterPro" id="IPR011990">
    <property type="entry name" value="TPR-like_helical_dom_sf"/>
</dbReference>
<evidence type="ECO:0000256" key="1">
    <source>
        <dbReference type="ARBA" id="ARBA00022737"/>
    </source>
</evidence>
<dbReference type="SUPFAM" id="SSF48452">
    <property type="entry name" value="TPR-like"/>
    <property type="match status" value="2"/>
</dbReference>
<dbReference type="InterPro" id="IPR051685">
    <property type="entry name" value="Ycf3/AcsC/BcsC/TPR_MFPF"/>
</dbReference>
<evidence type="ECO:0000313" key="4">
    <source>
        <dbReference type="EMBL" id="CAB3824594.1"/>
    </source>
</evidence>
<feature type="repeat" description="TPR" evidence="3">
    <location>
        <begin position="307"/>
        <end position="340"/>
    </location>
</feature>
<evidence type="ECO:0000313" key="5">
    <source>
        <dbReference type="Proteomes" id="UP000494122"/>
    </source>
</evidence>
<keyword evidence="1" id="KW-0677">Repeat</keyword>
<dbReference type="PANTHER" id="PTHR44943:SF8">
    <property type="entry name" value="TPR REPEAT-CONTAINING PROTEIN MJ0263"/>
    <property type="match status" value="1"/>
</dbReference>
<dbReference type="EMBL" id="CADILE010000001">
    <property type="protein sequence ID" value="CAB3824594.1"/>
    <property type="molecule type" value="Genomic_DNA"/>
</dbReference>
<dbReference type="GO" id="GO:0006508">
    <property type="term" value="P:proteolysis"/>
    <property type="evidence" value="ECO:0007669"/>
    <property type="project" value="UniProtKB-KW"/>
</dbReference>
<evidence type="ECO:0000256" key="2">
    <source>
        <dbReference type="ARBA" id="ARBA00022803"/>
    </source>
</evidence>
<dbReference type="RefSeq" id="WP_100507174.1">
    <property type="nucleotide sequence ID" value="NZ_CADILE010000001.1"/>
</dbReference>
<reference evidence="4 5" key="1">
    <citation type="submission" date="2020-04" db="EMBL/GenBank/DDBJ databases">
        <authorList>
            <person name="De Canck E."/>
        </authorList>
    </citation>
    <scope>NUCLEOTIDE SEQUENCE [LARGE SCALE GENOMIC DNA]</scope>
    <source>
        <strain evidence="4 5">LMG 3328</strain>
    </source>
</reference>
<gene>
    <name evidence="4" type="primary">bepA_2</name>
    <name evidence="4" type="ORF">LMG3328_00446</name>
</gene>
<keyword evidence="2 3" id="KW-0802">TPR repeat</keyword>
<keyword evidence="4" id="KW-0378">Hydrolase</keyword>